<dbReference type="SUPFAM" id="SSF143100">
    <property type="entry name" value="TTHA1013/TTHA0281-like"/>
    <property type="match status" value="1"/>
</dbReference>
<dbReference type="InterPro" id="IPR008651">
    <property type="entry name" value="Uncharacterised_HicB"/>
</dbReference>
<reference evidence="1" key="1">
    <citation type="submission" date="2019-01" db="EMBL/GenBank/DDBJ databases">
        <authorList>
            <consortium name="Genoscope - CEA"/>
            <person name="William W."/>
        </authorList>
    </citation>
    <scope>NUCLEOTIDE SEQUENCE</scope>
    <source>
        <strain evidence="1">CR-1</strain>
    </source>
</reference>
<gene>
    <name evidence="1" type="ORF">EPICR_20303</name>
</gene>
<accession>A0A484HLR6</accession>
<protein>
    <submittedName>
        <fullName evidence="1">Predicted nuclease of the RNAse H fold, HicB family</fullName>
    </submittedName>
</protein>
<organism evidence="1">
    <name type="scientific">uncultured Desulfobacteraceae bacterium</name>
    <dbReference type="NCBI Taxonomy" id="218296"/>
    <lineage>
        <taxon>Bacteria</taxon>
        <taxon>Pseudomonadati</taxon>
        <taxon>Thermodesulfobacteriota</taxon>
        <taxon>Desulfobacteria</taxon>
        <taxon>Desulfobacterales</taxon>
        <taxon>Desulfobacteraceae</taxon>
        <taxon>environmental samples</taxon>
    </lineage>
</organism>
<dbReference type="EMBL" id="CAACVI010000012">
    <property type="protein sequence ID" value="VEN73833.1"/>
    <property type="molecule type" value="Genomic_DNA"/>
</dbReference>
<name>A0A484HLR6_9BACT</name>
<evidence type="ECO:0000313" key="1">
    <source>
        <dbReference type="EMBL" id="VEN73833.1"/>
    </source>
</evidence>
<dbReference type="AlphaFoldDB" id="A0A484HLR6"/>
<sequence>MMNIMNIDGYKAIIKYDPAIDQFRGEFIGLNGGADFYATNIEELRKEGKTSLKVFLDICKEEGINPRKEYSGKFNLRVPSGLHAEIAAKAAAEGKSLNKCVADLLGDAIQCQ</sequence>
<dbReference type="InterPro" id="IPR013321">
    <property type="entry name" value="Arc_rbn_hlx_hlx"/>
</dbReference>
<dbReference type="Gene3D" id="1.10.1220.10">
    <property type="entry name" value="Met repressor-like"/>
    <property type="match status" value="1"/>
</dbReference>
<dbReference type="InterPro" id="IPR010985">
    <property type="entry name" value="Ribbon_hlx_hlx"/>
</dbReference>
<proteinExistence type="predicted"/>
<dbReference type="SUPFAM" id="SSF47598">
    <property type="entry name" value="Ribbon-helix-helix"/>
    <property type="match status" value="1"/>
</dbReference>
<dbReference type="GO" id="GO:0006355">
    <property type="term" value="P:regulation of DNA-templated transcription"/>
    <property type="evidence" value="ECO:0007669"/>
    <property type="project" value="InterPro"/>
</dbReference>
<dbReference type="InterPro" id="IPR035069">
    <property type="entry name" value="TTHA1013/TTHA0281-like"/>
</dbReference>
<dbReference type="Pfam" id="PF05534">
    <property type="entry name" value="HicB"/>
    <property type="match status" value="1"/>
</dbReference>